<accession>A0ABU5KDK3</accession>
<sequence length="399" mass="43467">MDTRAIDEPTVAAERVERAWRSILHRSDEVADMISARLLARDLDAYAEMSEHLPDDIRHSCREHIRRGLQVLSGIDSAKASAVELWRETGRRRARQGVPLELVLNAYTMGARVLWEALTEAAGRAGADDVPDTDLLVAARAVWSNLDVQSAVLIEAYHRERDRVHRRDQQRQQTVMDGLADGRGGDPTFAEAARAALGLGPGDAVACVVVIAEPGDCDPVGRLEDQLQRQGISSHWHVRSGVAYGLLSGRLPDEPGLVALIEPAAEGRIAVASSNGVHGFGTAFQLAMRSARTVPVGGGVVGVTDRLPEVLLAGDSHVTPLLIHEAFGALLDHPQADTLLKTLRSLLAHDGSPTHAAEELYCHRNTVMYRIKQIERLTGRDLTDPRDKMLLWLALTAQT</sequence>
<dbReference type="PANTHER" id="PTHR33744">
    <property type="entry name" value="CARBOHYDRATE DIACID REGULATOR"/>
    <property type="match status" value="1"/>
</dbReference>
<dbReference type="Proteomes" id="UP001291999">
    <property type="component" value="Unassembled WGS sequence"/>
</dbReference>
<protein>
    <submittedName>
        <fullName evidence="3">Helix-turn-helix domain-containing protein</fullName>
    </submittedName>
</protein>
<dbReference type="Pfam" id="PF13556">
    <property type="entry name" value="HTH_30"/>
    <property type="match status" value="1"/>
</dbReference>
<evidence type="ECO:0000259" key="1">
    <source>
        <dbReference type="Pfam" id="PF13556"/>
    </source>
</evidence>
<feature type="domain" description="PucR C-terminal helix-turn-helix" evidence="1">
    <location>
        <begin position="339"/>
        <end position="397"/>
    </location>
</feature>
<organism evidence="3 4">
    <name type="scientific">Nocardioides renjunii</name>
    <dbReference type="NCBI Taxonomy" id="3095075"/>
    <lineage>
        <taxon>Bacteria</taxon>
        <taxon>Bacillati</taxon>
        <taxon>Actinomycetota</taxon>
        <taxon>Actinomycetes</taxon>
        <taxon>Propionibacteriales</taxon>
        <taxon>Nocardioidaceae</taxon>
        <taxon>Nocardioides</taxon>
    </lineage>
</organism>
<reference evidence="3 4" key="1">
    <citation type="submission" date="2023-11" db="EMBL/GenBank/DDBJ databases">
        <title>Novel species in genus Nocardioides.</title>
        <authorList>
            <person name="Zhou H."/>
        </authorList>
    </citation>
    <scope>NUCLEOTIDE SEQUENCE [LARGE SCALE GENOMIC DNA]</scope>
    <source>
        <strain evidence="3 4">S-58</strain>
    </source>
</reference>
<dbReference type="InterPro" id="IPR025751">
    <property type="entry name" value="RsbRD_N_dom"/>
</dbReference>
<comment type="caution">
    <text evidence="3">The sequence shown here is derived from an EMBL/GenBank/DDBJ whole genome shotgun (WGS) entry which is preliminary data.</text>
</comment>
<evidence type="ECO:0000259" key="2">
    <source>
        <dbReference type="Pfam" id="PF14361"/>
    </source>
</evidence>
<evidence type="ECO:0000313" key="4">
    <source>
        <dbReference type="Proteomes" id="UP001291999"/>
    </source>
</evidence>
<dbReference type="PANTHER" id="PTHR33744:SF1">
    <property type="entry name" value="DNA-BINDING TRANSCRIPTIONAL ACTIVATOR ADER"/>
    <property type="match status" value="1"/>
</dbReference>
<feature type="domain" description="RsbT co-antagonist protein RsbRD N-terminal" evidence="2">
    <location>
        <begin position="29"/>
        <end position="171"/>
    </location>
</feature>
<dbReference type="Pfam" id="PF14361">
    <property type="entry name" value="RsbRD_N"/>
    <property type="match status" value="1"/>
</dbReference>
<name>A0ABU5KDK3_9ACTN</name>
<dbReference type="InterPro" id="IPR042070">
    <property type="entry name" value="PucR_C-HTH_sf"/>
</dbReference>
<dbReference type="RefSeq" id="WP_172269967.1">
    <property type="nucleotide sequence ID" value="NZ_CP141058.1"/>
</dbReference>
<gene>
    <name evidence="3" type="ORF">SFC79_14260</name>
</gene>
<dbReference type="InterPro" id="IPR051448">
    <property type="entry name" value="CdaR-like_regulators"/>
</dbReference>
<dbReference type="InterPro" id="IPR025736">
    <property type="entry name" value="PucR_C-HTH_dom"/>
</dbReference>
<evidence type="ECO:0000313" key="3">
    <source>
        <dbReference type="EMBL" id="MDZ5662936.1"/>
    </source>
</evidence>
<proteinExistence type="predicted"/>
<keyword evidence="4" id="KW-1185">Reference proteome</keyword>
<dbReference type="EMBL" id="JAXQPW010000006">
    <property type="protein sequence ID" value="MDZ5662936.1"/>
    <property type="molecule type" value="Genomic_DNA"/>
</dbReference>
<dbReference type="Gene3D" id="1.10.10.2840">
    <property type="entry name" value="PucR C-terminal helix-turn-helix domain"/>
    <property type="match status" value="1"/>
</dbReference>